<name>A0ABW3ZP22_9RHOB</name>
<organism evidence="1 2">
    <name type="scientific">Litorisediminicola beolgyonensis</name>
    <dbReference type="NCBI Taxonomy" id="1173614"/>
    <lineage>
        <taxon>Bacteria</taxon>
        <taxon>Pseudomonadati</taxon>
        <taxon>Pseudomonadota</taxon>
        <taxon>Alphaproteobacteria</taxon>
        <taxon>Rhodobacterales</taxon>
        <taxon>Paracoccaceae</taxon>
        <taxon>Litorisediminicola</taxon>
    </lineage>
</organism>
<dbReference type="EMBL" id="JBHTMU010000064">
    <property type="protein sequence ID" value="MFD1344708.1"/>
    <property type="molecule type" value="Genomic_DNA"/>
</dbReference>
<gene>
    <name evidence="1" type="ORF">ACFQ4E_19930</name>
</gene>
<evidence type="ECO:0000313" key="2">
    <source>
        <dbReference type="Proteomes" id="UP001597135"/>
    </source>
</evidence>
<sequence length="80" mass="8869">MSVAVRGRDAAREAYRVDIDGQGALVPECLMESLRSGDRPSHQEAYEWIAAHRGAIERAVAARVRGERPRPPFDLVELLA</sequence>
<protein>
    <recommendedName>
        <fullName evidence="3">DUF1488 family protein</fullName>
    </recommendedName>
</protein>
<evidence type="ECO:0008006" key="3">
    <source>
        <dbReference type="Google" id="ProtNLM"/>
    </source>
</evidence>
<comment type="caution">
    <text evidence="1">The sequence shown here is derived from an EMBL/GenBank/DDBJ whole genome shotgun (WGS) entry which is preliminary data.</text>
</comment>
<accession>A0ABW3ZP22</accession>
<keyword evidence="2" id="KW-1185">Reference proteome</keyword>
<proteinExistence type="predicted"/>
<evidence type="ECO:0000313" key="1">
    <source>
        <dbReference type="EMBL" id="MFD1344708.1"/>
    </source>
</evidence>
<dbReference type="Proteomes" id="UP001597135">
    <property type="component" value="Unassembled WGS sequence"/>
</dbReference>
<dbReference type="RefSeq" id="WP_386806284.1">
    <property type="nucleotide sequence ID" value="NZ_JBHTMU010000064.1"/>
</dbReference>
<reference evidence="2" key="1">
    <citation type="journal article" date="2019" name="Int. J. Syst. Evol. Microbiol.">
        <title>The Global Catalogue of Microorganisms (GCM) 10K type strain sequencing project: providing services to taxonomists for standard genome sequencing and annotation.</title>
        <authorList>
            <consortium name="The Broad Institute Genomics Platform"/>
            <consortium name="The Broad Institute Genome Sequencing Center for Infectious Disease"/>
            <person name="Wu L."/>
            <person name="Ma J."/>
        </authorList>
    </citation>
    <scope>NUCLEOTIDE SEQUENCE [LARGE SCALE GENOMIC DNA]</scope>
    <source>
        <strain evidence="2">CCUG 62953</strain>
    </source>
</reference>